<proteinExistence type="inferred from homology"/>
<dbReference type="Pfam" id="PF16899">
    <property type="entry name" value="Cyclin_C_2"/>
    <property type="match status" value="1"/>
</dbReference>
<evidence type="ECO:0000313" key="5">
    <source>
        <dbReference type="EMBL" id="PAV81569.1"/>
    </source>
</evidence>
<evidence type="ECO:0000259" key="4">
    <source>
        <dbReference type="SMART" id="SM00385"/>
    </source>
</evidence>
<dbReference type="InterPro" id="IPR043198">
    <property type="entry name" value="Cyclin/Ssn8"/>
</dbReference>
<dbReference type="PIRSF" id="PIRSF028758">
    <property type="entry name" value="Cyclin, C/H/G types"/>
    <property type="match status" value="1"/>
</dbReference>
<dbReference type="AlphaFoldDB" id="A0A2A2L5V7"/>
<evidence type="ECO:0000256" key="2">
    <source>
        <dbReference type="ARBA" id="ARBA00023127"/>
    </source>
</evidence>
<dbReference type="CDD" id="cd20513">
    <property type="entry name" value="CYCLIN_CCNC_rpt1"/>
    <property type="match status" value="1"/>
</dbReference>
<dbReference type="InterPro" id="IPR036915">
    <property type="entry name" value="Cyclin-like_sf"/>
</dbReference>
<evidence type="ECO:0000313" key="6">
    <source>
        <dbReference type="Proteomes" id="UP000218231"/>
    </source>
</evidence>
<dbReference type="SUPFAM" id="SSF47954">
    <property type="entry name" value="Cyclin-like"/>
    <property type="match status" value="2"/>
</dbReference>
<dbReference type="Gene3D" id="1.10.472.10">
    <property type="entry name" value="Cyclin-like"/>
    <property type="match status" value="2"/>
</dbReference>
<dbReference type="OrthoDB" id="10266018at2759"/>
<feature type="domain" description="Cyclin-like" evidence="4">
    <location>
        <begin position="46"/>
        <end position="158"/>
    </location>
</feature>
<dbReference type="Pfam" id="PF00134">
    <property type="entry name" value="Cyclin_N"/>
    <property type="match status" value="1"/>
</dbReference>
<dbReference type="CDD" id="cd20514">
    <property type="entry name" value="CYCLIN_CCNC_rpt2"/>
    <property type="match status" value="1"/>
</dbReference>
<dbReference type="EMBL" id="LIAE01007154">
    <property type="protein sequence ID" value="PAV81569.1"/>
    <property type="molecule type" value="Genomic_DNA"/>
</dbReference>
<dbReference type="STRING" id="2018661.A0A2A2L5V7"/>
<dbReference type="SMART" id="SM00385">
    <property type="entry name" value="CYCLIN"/>
    <property type="match status" value="1"/>
</dbReference>
<name>A0A2A2L5V7_9BILA</name>
<comment type="similarity">
    <text evidence="1">Belongs to the cyclin family. Cyclin C subfamily.</text>
</comment>
<evidence type="ECO:0000256" key="3">
    <source>
        <dbReference type="RuleBase" id="RU000383"/>
    </source>
</evidence>
<dbReference type="PANTHER" id="PTHR10026">
    <property type="entry name" value="CYCLIN"/>
    <property type="match status" value="1"/>
</dbReference>
<reference evidence="5 6" key="1">
    <citation type="journal article" date="2017" name="Curr. Biol.">
        <title>Genome architecture and evolution of a unichromosomal asexual nematode.</title>
        <authorList>
            <person name="Fradin H."/>
            <person name="Zegar C."/>
            <person name="Gutwein M."/>
            <person name="Lucas J."/>
            <person name="Kovtun M."/>
            <person name="Corcoran D."/>
            <person name="Baugh L.R."/>
            <person name="Kiontke K."/>
            <person name="Gunsalus K."/>
            <person name="Fitch D.H."/>
            <person name="Piano F."/>
        </authorList>
    </citation>
    <scope>NUCLEOTIDE SEQUENCE [LARGE SCALE GENOMIC DNA]</scope>
    <source>
        <strain evidence="5">PF1309</strain>
    </source>
</reference>
<dbReference type="InterPro" id="IPR031658">
    <property type="entry name" value="Cyclin_C_2"/>
</dbReference>
<dbReference type="InterPro" id="IPR006671">
    <property type="entry name" value="Cyclin_N"/>
</dbReference>
<organism evidence="5 6">
    <name type="scientific">Diploscapter pachys</name>
    <dbReference type="NCBI Taxonomy" id="2018661"/>
    <lineage>
        <taxon>Eukaryota</taxon>
        <taxon>Metazoa</taxon>
        <taxon>Ecdysozoa</taxon>
        <taxon>Nematoda</taxon>
        <taxon>Chromadorea</taxon>
        <taxon>Rhabditida</taxon>
        <taxon>Rhabditina</taxon>
        <taxon>Rhabditomorpha</taxon>
        <taxon>Rhabditoidea</taxon>
        <taxon>Rhabditidae</taxon>
        <taxon>Diploscapter</taxon>
    </lineage>
</organism>
<dbReference type="GO" id="GO:0006357">
    <property type="term" value="P:regulation of transcription by RNA polymerase II"/>
    <property type="evidence" value="ECO:0007669"/>
    <property type="project" value="InterPro"/>
</dbReference>
<evidence type="ECO:0000256" key="1">
    <source>
        <dbReference type="ARBA" id="ARBA00008638"/>
    </source>
</evidence>
<sequence>MAGNFWMSSQYDQWVFERQDLLRFRFEDLKIYSEEEYQKLMIFWANFIQSLATEGGNSSSTKTRMQVIASAIIYFKRFYARRSFKEVDPFLIACASVFLASKVEEHGLLSMSKLIQNIPNCLKRWPSVIFDLSSKNNGLYDAEFILVEVMDCCLIVYHPYRPLTSFIQDLAKDTTIKDIDQIEAQCWKVANDSLRSDCALLFPPHVIALSSIIVGVELMGREKDIKAWLPELSVDFEKVTDCVNTLFTMYKLWKTFDERDQIKPLLDKMPRVNSVPSQC</sequence>
<dbReference type="Proteomes" id="UP000218231">
    <property type="component" value="Unassembled WGS sequence"/>
</dbReference>
<comment type="caution">
    <text evidence="5">The sequence shown here is derived from an EMBL/GenBank/DDBJ whole genome shotgun (WGS) entry which is preliminary data.</text>
</comment>
<keyword evidence="2 3" id="KW-0195">Cyclin</keyword>
<dbReference type="InterPro" id="IPR013763">
    <property type="entry name" value="Cyclin-like_dom"/>
</dbReference>
<protein>
    <recommendedName>
        <fullName evidence="4">Cyclin-like domain-containing protein</fullName>
    </recommendedName>
</protein>
<gene>
    <name evidence="5" type="ORF">WR25_02773</name>
</gene>
<dbReference type="GO" id="GO:0016538">
    <property type="term" value="F:cyclin-dependent protein serine/threonine kinase regulator activity"/>
    <property type="evidence" value="ECO:0007669"/>
    <property type="project" value="InterPro"/>
</dbReference>
<keyword evidence="6" id="KW-1185">Reference proteome</keyword>
<accession>A0A2A2L5V7</accession>